<dbReference type="Pfam" id="PF02518">
    <property type="entry name" value="HATPase_c"/>
    <property type="match status" value="1"/>
</dbReference>
<dbReference type="InterPro" id="IPR003594">
    <property type="entry name" value="HATPase_dom"/>
</dbReference>
<comment type="subcellular location">
    <subcellularLocation>
        <location evidence="2">Cell membrane</location>
        <topology evidence="2">Multi-pass membrane protein</topology>
    </subcellularLocation>
</comment>
<evidence type="ECO:0000256" key="12">
    <source>
        <dbReference type="SAM" id="Phobius"/>
    </source>
</evidence>
<name>A0ABS5PMH6_9FIRM</name>
<dbReference type="CDD" id="cd12913">
    <property type="entry name" value="PDC1_MCP_like"/>
    <property type="match status" value="1"/>
</dbReference>
<evidence type="ECO:0000313" key="15">
    <source>
        <dbReference type="Proteomes" id="UP000746471"/>
    </source>
</evidence>
<dbReference type="InterPro" id="IPR035965">
    <property type="entry name" value="PAS-like_dom_sf"/>
</dbReference>
<keyword evidence="15" id="KW-1185">Reference proteome</keyword>
<keyword evidence="11 12" id="KW-0472">Membrane</keyword>
<sequence>MKNRGKGQTSLSRWIWLSFFKIALLPLVVIGVVFVIIYFMTNMWSLRTFTAYMDESIANETIIIADSESGTISEQLDSITESVDLYAKQLQRAYEGPIKLAAEDASRLKWRDDGIYYTESDSKTGGAAVFYSGYVPVGELEKDKTAKLLTTQYLMKDMQQSNPLIASIYINTFDSLNIIYPYFDVLSQYPLYMDIPSYNFYYEADEAHNPERKTVWTDSYLDPAGHGWMTSAIKPIYRNGKLEGVAGIDITINTIVQRVLNLSIPYGGYCMLVGSDGMLLAIPAAGEADWGVNELTDHHYQEAILQDTFKPDAFNLLQRSDITDFTKTLFEEESGATRLMLSGDNHEVAWSTIDGIDWKLLIVLPTANIYSDADRIRSQITETGILIIAGFLVIYIIYYSVLFRRAYHITEEIGTPLREINDVVLKIGEGEYFHSSPVYMVTELAETSEGIVRMGEHLGEANEQLMSTQRQLLQSQRDLEALVVALEDIVIECDADGSILNLWSDKMSLLQEYEKDERGYTINTFFGREIGERITNQFLKVAREGTASQIEFKLRDHDGEHWYQAKIAQIAKASNAFAVSAREVTERIMMEQSVIASKEIAEKANLSKTEFISQLSNELRTSLNAVLGFAQVLKYDEESLDQNQLEAVSEIINAGTHLLSQTNMIFNYSRVEGGVIDLNIESIKMADLFEEINSIVRHLSSQTSVQVKIKASACSERQILADRLRLKQILINLLSNAINYNRPDGEVNVYCEVHDTLMRFHVVDTGYGIPETEIENIFKPFYRIQQKGNTTDGSGIGLSVSKELIEAMSGEMGAESTIDEGSHFWFDLKLSDL</sequence>
<evidence type="ECO:0000256" key="11">
    <source>
        <dbReference type="ARBA" id="ARBA00023136"/>
    </source>
</evidence>
<dbReference type="EC" id="2.7.13.3" evidence="3"/>
<evidence type="ECO:0000313" key="14">
    <source>
        <dbReference type="EMBL" id="MBS7526263.1"/>
    </source>
</evidence>
<dbReference type="PRINTS" id="PR00344">
    <property type="entry name" value="BCTRLSENSOR"/>
</dbReference>
<evidence type="ECO:0000256" key="3">
    <source>
        <dbReference type="ARBA" id="ARBA00012438"/>
    </source>
</evidence>
<dbReference type="Proteomes" id="UP000746471">
    <property type="component" value="Unassembled WGS sequence"/>
</dbReference>
<comment type="caution">
    <text evidence="14">The sequence shown here is derived from an EMBL/GenBank/DDBJ whole genome shotgun (WGS) entry which is preliminary data.</text>
</comment>
<evidence type="ECO:0000256" key="6">
    <source>
        <dbReference type="ARBA" id="ARBA00022679"/>
    </source>
</evidence>
<accession>A0ABS5PMH6</accession>
<dbReference type="SUPFAM" id="SSF55874">
    <property type="entry name" value="ATPase domain of HSP90 chaperone/DNA topoisomerase II/histidine kinase"/>
    <property type="match status" value="1"/>
</dbReference>
<gene>
    <name evidence="14" type="ORF">KHM83_06210</name>
</gene>
<evidence type="ECO:0000256" key="10">
    <source>
        <dbReference type="ARBA" id="ARBA00023012"/>
    </source>
</evidence>
<dbReference type="Gene3D" id="3.30.450.20">
    <property type="entry name" value="PAS domain"/>
    <property type="match status" value="2"/>
</dbReference>
<keyword evidence="6" id="KW-0808">Transferase</keyword>
<evidence type="ECO:0000256" key="7">
    <source>
        <dbReference type="ARBA" id="ARBA00022692"/>
    </source>
</evidence>
<proteinExistence type="predicted"/>
<dbReference type="Gene3D" id="3.30.565.10">
    <property type="entry name" value="Histidine kinase-like ATPase, C-terminal domain"/>
    <property type="match status" value="1"/>
</dbReference>
<keyword evidence="5" id="KW-0597">Phosphoprotein</keyword>
<protein>
    <recommendedName>
        <fullName evidence="3">histidine kinase</fullName>
        <ecNumber evidence="3">2.7.13.3</ecNumber>
    </recommendedName>
</protein>
<evidence type="ECO:0000256" key="1">
    <source>
        <dbReference type="ARBA" id="ARBA00000085"/>
    </source>
</evidence>
<dbReference type="InterPro" id="IPR005467">
    <property type="entry name" value="His_kinase_dom"/>
</dbReference>
<dbReference type="InterPro" id="IPR004358">
    <property type="entry name" value="Sig_transdc_His_kin-like_C"/>
</dbReference>
<dbReference type="InterPro" id="IPR036890">
    <property type="entry name" value="HATPase_C_sf"/>
</dbReference>
<reference evidence="14 15" key="1">
    <citation type="submission" date="2021-05" db="EMBL/GenBank/DDBJ databases">
        <title>Fusibacter ferrireducens sp. nov., an anaerobic, sulfur- and Fe-reducing bacterium isolated from the mangrove sediment.</title>
        <authorList>
            <person name="Qiu D."/>
        </authorList>
    </citation>
    <scope>NUCLEOTIDE SEQUENCE [LARGE SCALE GENOMIC DNA]</scope>
    <source>
        <strain evidence="14 15">DSM 12116</strain>
    </source>
</reference>
<keyword evidence="4" id="KW-1003">Cell membrane</keyword>
<evidence type="ECO:0000256" key="9">
    <source>
        <dbReference type="ARBA" id="ARBA00022989"/>
    </source>
</evidence>
<dbReference type="GO" id="GO:0016301">
    <property type="term" value="F:kinase activity"/>
    <property type="evidence" value="ECO:0007669"/>
    <property type="project" value="UniProtKB-KW"/>
</dbReference>
<dbReference type="PANTHER" id="PTHR43711">
    <property type="entry name" value="TWO-COMPONENT HISTIDINE KINASE"/>
    <property type="match status" value="1"/>
</dbReference>
<dbReference type="InterPro" id="IPR003661">
    <property type="entry name" value="HisK_dim/P_dom"/>
</dbReference>
<feature type="transmembrane region" description="Helical" evidence="12">
    <location>
        <begin position="14"/>
        <end position="39"/>
    </location>
</feature>
<keyword evidence="7 12" id="KW-0812">Transmembrane</keyword>
<dbReference type="SUPFAM" id="SSF47384">
    <property type="entry name" value="Homodimeric domain of signal transducing histidine kinase"/>
    <property type="match status" value="1"/>
</dbReference>
<dbReference type="InterPro" id="IPR033479">
    <property type="entry name" value="dCache_1"/>
</dbReference>
<dbReference type="EMBL" id="JAHBCL010000008">
    <property type="protein sequence ID" value="MBS7526263.1"/>
    <property type="molecule type" value="Genomic_DNA"/>
</dbReference>
<dbReference type="PANTHER" id="PTHR43711:SF1">
    <property type="entry name" value="HISTIDINE KINASE 1"/>
    <property type="match status" value="1"/>
</dbReference>
<feature type="domain" description="Histidine kinase" evidence="13">
    <location>
        <begin position="614"/>
        <end position="832"/>
    </location>
</feature>
<keyword evidence="9 12" id="KW-1133">Transmembrane helix</keyword>
<dbReference type="Pfam" id="PF00512">
    <property type="entry name" value="HisKA"/>
    <property type="match status" value="1"/>
</dbReference>
<dbReference type="SUPFAM" id="SSF55785">
    <property type="entry name" value="PYP-like sensor domain (PAS domain)"/>
    <property type="match status" value="1"/>
</dbReference>
<evidence type="ECO:0000256" key="2">
    <source>
        <dbReference type="ARBA" id="ARBA00004651"/>
    </source>
</evidence>
<dbReference type="SMART" id="SM00387">
    <property type="entry name" value="HATPase_c"/>
    <property type="match status" value="1"/>
</dbReference>
<feature type="transmembrane region" description="Helical" evidence="12">
    <location>
        <begin position="385"/>
        <end position="403"/>
    </location>
</feature>
<dbReference type="PROSITE" id="PS50109">
    <property type="entry name" value="HIS_KIN"/>
    <property type="match status" value="1"/>
</dbReference>
<dbReference type="InterPro" id="IPR050736">
    <property type="entry name" value="Sensor_HK_Regulatory"/>
</dbReference>
<dbReference type="InterPro" id="IPR036097">
    <property type="entry name" value="HisK_dim/P_sf"/>
</dbReference>
<comment type="catalytic activity">
    <reaction evidence="1">
        <text>ATP + protein L-histidine = ADP + protein N-phospho-L-histidine.</text>
        <dbReference type="EC" id="2.7.13.3"/>
    </reaction>
</comment>
<evidence type="ECO:0000256" key="4">
    <source>
        <dbReference type="ARBA" id="ARBA00022475"/>
    </source>
</evidence>
<keyword evidence="8 14" id="KW-0418">Kinase</keyword>
<keyword evidence="10" id="KW-0902">Two-component regulatory system</keyword>
<dbReference type="Pfam" id="PF02743">
    <property type="entry name" value="dCache_1"/>
    <property type="match status" value="1"/>
</dbReference>
<dbReference type="Gene3D" id="1.10.287.130">
    <property type="match status" value="1"/>
</dbReference>
<evidence type="ECO:0000259" key="13">
    <source>
        <dbReference type="PROSITE" id="PS50109"/>
    </source>
</evidence>
<evidence type="ECO:0000256" key="5">
    <source>
        <dbReference type="ARBA" id="ARBA00022553"/>
    </source>
</evidence>
<dbReference type="SMART" id="SM00388">
    <property type="entry name" value="HisKA"/>
    <property type="match status" value="1"/>
</dbReference>
<organism evidence="14 15">
    <name type="scientific">Fusibacter paucivorans</name>
    <dbReference type="NCBI Taxonomy" id="76009"/>
    <lineage>
        <taxon>Bacteria</taxon>
        <taxon>Bacillati</taxon>
        <taxon>Bacillota</taxon>
        <taxon>Clostridia</taxon>
        <taxon>Eubacteriales</taxon>
        <taxon>Eubacteriales Family XII. Incertae Sedis</taxon>
        <taxon>Fusibacter</taxon>
    </lineage>
</organism>
<evidence type="ECO:0000256" key="8">
    <source>
        <dbReference type="ARBA" id="ARBA00022777"/>
    </source>
</evidence>
<dbReference type="RefSeq" id="WP_213236044.1">
    <property type="nucleotide sequence ID" value="NZ_JAHBCL010000008.1"/>
</dbReference>
<dbReference type="CDD" id="cd00082">
    <property type="entry name" value="HisKA"/>
    <property type="match status" value="1"/>
</dbReference>